<proteinExistence type="predicted"/>
<dbReference type="Proteomes" id="UP001365846">
    <property type="component" value="Unassembled WGS sequence"/>
</dbReference>
<accession>A0ABU8VC71</accession>
<dbReference type="InterPro" id="IPR020503">
    <property type="entry name" value="Uncharacterised_Rv2561"/>
</dbReference>
<reference evidence="1 2" key="1">
    <citation type="submission" date="2024-03" db="EMBL/GenBank/DDBJ databases">
        <title>Novel species of the genus Variovorax.</title>
        <authorList>
            <person name="Liu Q."/>
            <person name="Xin Y.-H."/>
        </authorList>
    </citation>
    <scope>NUCLEOTIDE SEQUENCE [LARGE SCALE GENOMIC DNA]</scope>
    <source>
        <strain evidence="1 2">KACC 18899</strain>
    </source>
</reference>
<evidence type="ECO:0000313" key="2">
    <source>
        <dbReference type="Proteomes" id="UP001365846"/>
    </source>
</evidence>
<dbReference type="Pfam" id="PF10851">
    <property type="entry name" value="DUF2652"/>
    <property type="match status" value="1"/>
</dbReference>
<dbReference type="InterPro" id="IPR029787">
    <property type="entry name" value="Nucleotide_cyclase"/>
</dbReference>
<dbReference type="EMBL" id="JBBKZU010000002">
    <property type="protein sequence ID" value="MEJ8810499.1"/>
    <property type="molecule type" value="Genomic_DNA"/>
</dbReference>
<organism evidence="1 2">
    <name type="scientific">Variovorax ureilyticus</name>
    <dbReference type="NCBI Taxonomy" id="1836198"/>
    <lineage>
        <taxon>Bacteria</taxon>
        <taxon>Pseudomonadati</taxon>
        <taxon>Pseudomonadota</taxon>
        <taxon>Betaproteobacteria</taxon>
        <taxon>Burkholderiales</taxon>
        <taxon>Comamonadaceae</taxon>
        <taxon>Variovorax</taxon>
    </lineage>
</organism>
<gene>
    <name evidence="1" type="ORF">WKW77_05420</name>
</gene>
<dbReference type="Gene3D" id="3.30.70.1230">
    <property type="entry name" value="Nucleotide cyclase"/>
    <property type="match status" value="1"/>
</dbReference>
<name>A0ABU8VC71_9BURK</name>
<comment type="caution">
    <text evidence="1">The sequence shown here is derived from an EMBL/GenBank/DDBJ whole genome shotgun (WGS) entry which is preliminary data.</text>
</comment>
<sequence length="205" mass="22992">MASSSSSRNVLFFIPDIGGFTRFVTETEISHSQHIVSELLELLVDSNEIGLEVSEFEGDAVLFVRKGDLPTLNELLAQARKMFLNFHLHLKRREMERICQCGACARMHNLTLKFVAHSGPCSTMEVKGHSKFIGKSIIVAHRLLKNSVPESEYLLITQDTLDQVQGESVPPPDFESGSNQYDEIGEVVYRHHSMTGYLSELPSLN</sequence>
<protein>
    <submittedName>
        <fullName evidence="1">DUF2652 domain-containing protein</fullName>
    </submittedName>
</protein>
<evidence type="ECO:0000313" key="1">
    <source>
        <dbReference type="EMBL" id="MEJ8810499.1"/>
    </source>
</evidence>
<keyword evidence="2" id="KW-1185">Reference proteome</keyword>
<dbReference type="RefSeq" id="WP_340355819.1">
    <property type="nucleotide sequence ID" value="NZ_JBBKZU010000002.1"/>
</dbReference>
<dbReference type="SUPFAM" id="SSF55073">
    <property type="entry name" value="Nucleotide cyclase"/>
    <property type="match status" value="1"/>
</dbReference>